<evidence type="ECO:0000256" key="3">
    <source>
        <dbReference type="ARBA" id="ARBA00022833"/>
    </source>
</evidence>
<dbReference type="Gene3D" id="3.30.40.10">
    <property type="entry name" value="Zinc/RING finger domain, C3HC4 (zinc finger)"/>
    <property type="match status" value="1"/>
</dbReference>
<feature type="compositionally biased region" description="Basic and acidic residues" evidence="4">
    <location>
        <begin position="57"/>
        <end position="69"/>
    </location>
</feature>
<keyword evidence="3" id="KW-0862">Zinc</keyword>
<evidence type="ECO:0000313" key="7">
    <source>
        <dbReference type="Proteomes" id="UP001160148"/>
    </source>
</evidence>
<dbReference type="GO" id="GO:0042393">
    <property type="term" value="F:histone binding"/>
    <property type="evidence" value="ECO:0007669"/>
    <property type="project" value="TreeGrafter"/>
</dbReference>
<feature type="region of interest" description="Disordered" evidence="4">
    <location>
        <begin position="248"/>
        <end position="281"/>
    </location>
</feature>
<keyword evidence="1" id="KW-0479">Metal-binding</keyword>
<dbReference type="EMBL" id="CARXXK010001029">
    <property type="protein sequence ID" value="CAI6372352.1"/>
    <property type="molecule type" value="Genomic_DNA"/>
</dbReference>
<dbReference type="Gene3D" id="1.10.150.50">
    <property type="entry name" value="Transcription Factor, Ets-1"/>
    <property type="match status" value="1"/>
</dbReference>
<evidence type="ECO:0000256" key="4">
    <source>
        <dbReference type="SAM" id="MobiDB-lite"/>
    </source>
</evidence>
<comment type="caution">
    <text evidence="6">The sequence shown here is derived from an EMBL/GenBank/DDBJ whole genome shotgun (WGS) entry which is preliminary data.</text>
</comment>
<evidence type="ECO:0000256" key="1">
    <source>
        <dbReference type="ARBA" id="ARBA00022723"/>
    </source>
</evidence>
<dbReference type="GO" id="GO:0005634">
    <property type="term" value="C:nucleus"/>
    <property type="evidence" value="ECO:0007669"/>
    <property type="project" value="TreeGrafter"/>
</dbReference>
<accession>A0AAV0XX56</accession>
<dbReference type="InterPro" id="IPR011011">
    <property type="entry name" value="Znf_FYVE_PHD"/>
</dbReference>
<reference evidence="6 7" key="1">
    <citation type="submission" date="2023-01" db="EMBL/GenBank/DDBJ databases">
        <authorList>
            <person name="Whitehead M."/>
        </authorList>
    </citation>
    <scope>NUCLEOTIDE SEQUENCE [LARGE SCALE GENOMIC DNA]</scope>
</reference>
<dbReference type="InterPro" id="IPR050548">
    <property type="entry name" value="PcG_chromatin_remod_factors"/>
</dbReference>
<dbReference type="EMBL" id="CARXXK010001029">
    <property type="protein sequence ID" value="CAI6372328.1"/>
    <property type="molecule type" value="Genomic_DNA"/>
</dbReference>
<evidence type="ECO:0000313" key="6">
    <source>
        <dbReference type="EMBL" id="CAI6372352.1"/>
    </source>
</evidence>
<dbReference type="GO" id="GO:0045892">
    <property type="term" value="P:negative regulation of DNA-templated transcription"/>
    <property type="evidence" value="ECO:0007669"/>
    <property type="project" value="TreeGrafter"/>
</dbReference>
<gene>
    <name evidence="5" type="ORF">MEUPH1_LOCUS26217</name>
    <name evidence="6" type="ORF">MEUPH1_LOCUS26239</name>
</gene>
<dbReference type="AlphaFoldDB" id="A0AAV0XX56"/>
<proteinExistence type="predicted"/>
<dbReference type="InterPro" id="IPR013761">
    <property type="entry name" value="SAM/pointed_sf"/>
</dbReference>
<organism evidence="6 7">
    <name type="scientific">Macrosiphum euphorbiae</name>
    <name type="common">potato aphid</name>
    <dbReference type="NCBI Taxonomy" id="13131"/>
    <lineage>
        <taxon>Eukaryota</taxon>
        <taxon>Metazoa</taxon>
        <taxon>Ecdysozoa</taxon>
        <taxon>Arthropoda</taxon>
        <taxon>Hexapoda</taxon>
        <taxon>Insecta</taxon>
        <taxon>Pterygota</taxon>
        <taxon>Neoptera</taxon>
        <taxon>Paraneoptera</taxon>
        <taxon>Hemiptera</taxon>
        <taxon>Sternorrhyncha</taxon>
        <taxon>Aphidomorpha</taxon>
        <taxon>Aphidoidea</taxon>
        <taxon>Aphididae</taxon>
        <taxon>Macrosiphini</taxon>
        <taxon>Macrosiphum</taxon>
    </lineage>
</organism>
<evidence type="ECO:0000313" key="5">
    <source>
        <dbReference type="EMBL" id="CAI6372328.1"/>
    </source>
</evidence>
<feature type="region of interest" description="Disordered" evidence="4">
    <location>
        <begin position="27"/>
        <end position="77"/>
    </location>
</feature>
<dbReference type="GO" id="GO:0003682">
    <property type="term" value="F:chromatin binding"/>
    <property type="evidence" value="ECO:0007669"/>
    <property type="project" value="TreeGrafter"/>
</dbReference>
<dbReference type="GO" id="GO:0008270">
    <property type="term" value="F:zinc ion binding"/>
    <property type="evidence" value="ECO:0007669"/>
    <property type="project" value="UniProtKB-KW"/>
</dbReference>
<dbReference type="PROSITE" id="PS01359">
    <property type="entry name" value="ZF_PHD_1"/>
    <property type="match status" value="1"/>
</dbReference>
<keyword evidence="2" id="KW-0863">Zinc-finger</keyword>
<dbReference type="PANTHER" id="PTHR12247">
    <property type="entry name" value="POLYCOMB GROUP PROTEIN"/>
    <property type="match status" value="1"/>
</dbReference>
<protein>
    <submittedName>
        <fullName evidence="6">Uncharacterized protein</fullName>
    </submittedName>
</protein>
<sequence length="365" mass="42019">MPKRKKINCEELIPKRPHRELKTKIVFDPSDTHVPKKRSKYSYTKNKPMEATNMKKTTNDGRKQHDTTKSKSPSVNPVNGVTEVFDCMSTEEINTTSQIHSPIQFQGKRVTPKVNASKSCFICAKILGKTELIDCPICFIKVHKHCLIVSEPMWKFKLDLGPWFCKQCRKQNCHKCLKDESQSEILCRCITCEVGLHMVCYDSYEMKPLQKLKTNNMYVCMPCMTLAIQINPEEEDVVDAEQLYSDDDVKSRTSSNMSLSSDEDDTDSESSISDSSSGYNENDEFEIPNISKWNQQQVFEYLSEKLPKEIVHQITKFKLDGQAVLLLQRTDITPNMGMKLGHALKFYQQVRILQTQSTLSRLYWG</sequence>
<dbReference type="InterPro" id="IPR019786">
    <property type="entry name" value="Zinc_finger_PHD-type_CS"/>
</dbReference>
<dbReference type="SUPFAM" id="SSF47769">
    <property type="entry name" value="SAM/Pointed domain"/>
    <property type="match status" value="1"/>
</dbReference>
<dbReference type="Proteomes" id="UP001160148">
    <property type="component" value="Unassembled WGS sequence"/>
</dbReference>
<evidence type="ECO:0000256" key="2">
    <source>
        <dbReference type="ARBA" id="ARBA00022771"/>
    </source>
</evidence>
<keyword evidence="7" id="KW-1185">Reference proteome</keyword>
<name>A0AAV0XX56_9HEMI</name>
<dbReference type="InterPro" id="IPR013083">
    <property type="entry name" value="Znf_RING/FYVE/PHD"/>
</dbReference>
<dbReference type="PANTHER" id="PTHR12247:SF131">
    <property type="entry name" value="LD05287P"/>
    <property type="match status" value="1"/>
</dbReference>
<dbReference type="SUPFAM" id="SSF57903">
    <property type="entry name" value="FYVE/PHD zinc finger"/>
    <property type="match status" value="1"/>
</dbReference>